<protein>
    <submittedName>
        <fullName evidence="1">Uncharacterized protein</fullName>
    </submittedName>
</protein>
<reference evidence="1 2" key="1">
    <citation type="submission" date="2019-03" db="EMBL/GenBank/DDBJ databases">
        <title>Genomic Encyclopedia of Archaeal and Bacterial Type Strains, Phase II (KMG-II): from individual species to whole genera.</title>
        <authorList>
            <person name="Goeker M."/>
        </authorList>
    </citation>
    <scope>NUCLEOTIDE SEQUENCE [LARGE SCALE GENOMIC DNA]</scope>
    <source>
        <strain evidence="1 2">DSM 27697</strain>
    </source>
</reference>
<organism evidence="1 2">
    <name type="scientific">Marinobacterium mangrovicola</name>
    <dbReference type="NCBI Taxonomy" id="1476959"/>
    <lineage>
        <taxon>Bacteria</taxon>
        <taxon>Pseudomonadati</taxon>
        <taxon>Pseudomonadota</taxon>
        <taxon>Gammaproteobacteria</taxon>
        <taxon>Oceanospirillales</taxon>
        <taxon>Oceanospirillaceae</taxon>
        <taxon>Marinobacterium</taxon>
    </lineage>
</organism>
<dbReference type="EMBL" id="SMFU01000008">
    <property type="protein sequence ID" value="TCK07453.1"/>
    <property type="molecule type" value="Genomic_DNA"/>
</dbReference>
<evidence type="ECO:0000313" key="1">
    <source>
        <dbReference type="EMBL" id="TCK07453.1"/>
    </source>
</evidence>
<name>A0A4R1GJU8_9GAMM</name>
<sequence>MVYSRPYKPFPQRLEMFKPRGILLTRNEARTICNQAQGLSEMECI</sequence>
<comment type="caution">
    <text evidence="1">The sequence shown here is derived from an EMBL/GenBank/DDBJ whole genome shotgun (WGS) entry which is preliminary data.</text>
</comment>
<dbReference type="AlphaFoldDB" id="A0A4R1GJU8"/>
<accession>A0A4R1GJU8</accession>
<proteinExistence type="predicted"/>
<dbReference type="Proteomes" id="UP000294546">
    <property type="component" value="Unassembled WGS sequence"/>
</dbReference>
<keyword evidence="2" id="KW-1185">Reference proteome</keyword>
<evidence type="ECO:0000313" key="2">
    <source>
        <dbReference type="Proteomes" id="UP000294546"/>
    </source>
</evidence>
<gene>
    <name evidence="1" type="ORF">CLV83_2322</name>
</gene>